<evidence type="ECO:0000313" key="6">
    <source>
        <dbReference type="EMBL" id="CAB3780578.1"/>
    </source>
</evidence>
<evidence type="ECO:0000256" key="2">
    <source>
        <dbReference type="ARBA" id="ARBA00022448"/>
    </source>
</evidence>
<dbReference type="Proteomes" id="UP000494252">
    <property type="component" value="Unassembled WGS sequence"/>
</dbReference>
<dbReference type="InterPro" id="IPR028081">
    <property type="entry name" value="Leu-bd"/>
</dbReference>
<dbReference type="PANTHER" id="PTHR47151">
    <property type="entry name" value="LEU/ILE/VAL-BINDING ABC TRANSPORTER SUBUNIT"/>
    <property type="match status" value="1"/>
</dbReference>
<feature type="domain" description="Leucine-binding protein" evidence="5">
    <location>
        <begin position="49"/>
        <end position="388"/>
    </location>
</feature>
<dbReference type="AlphaFoldDB" id="A0A6J5FHR6"/>
<dbReference type="PANTHER" id="PTHR47151:SF2">
    <property type="entry name" value="AMINO ACID BINDING PROTEIN"/>
    <property type="match status" value="1"/>
</dbReference>
<reference evidence="6 7" key="1">
    <citation type="submission" date="2020-04" db="EMBL/GenBank/DDBJ databases">
        <authorList>
            <person name="De Canck E."/>
        </authorList>
    </citation>
    <scope>NUCLEOTIDE SEQUENCE [LARGE SCALE GENOMIC DNA]</scope>
    <source>
        <strain evidence="6 7">LMG 27177</strain>
    </source>
</reference>
<keyword evidence="2" id="KW-0813">Transport</keyword>
<dbReference type="EMBL" id="CADIKI010000002">
    <property type="protein sequence ID" value="CAB3780578.1"/>
    <property type="molecule type" value="Genomic_DNA"/>
</dbReference>
<gene>
    <name evidence="6" type="primary">braC_2</name>
    <name evidence="6" type="ORF">LMG27177_00955</name>
</gene>
<dbReference type="GO" id="GO:0006865">
    <property type="term" value="P:amino acid transport"/>
    <property type="evidence" value="ECO:0007669"/>
    <property type="project" value="UniProtKB-KW"/>
</dbReference>
<dbReference type="Gene3D" id="3.40.50.2300">
    <property type="match status" value="2"/>
</dbReference>
<sequence>MRVRFAYAVSIATAVAMLTACGKKQDVEAGAGASAAAVAAAPASEATVVKIGHAAPLTGGIAHLGKDNENGARLAVEEINAQGLTIDGRKIQLQLDAQDDAADPKTGTAVAQKLVDDHVVAVVGHLNSGVSIPASKIYSDASIVQISPSSTNPAYTQQGFKTTYRVVATDAQQGPALANYATKALGAKRIAIVDDATAYGKGLADEFAKTVEASGAKVVAREATNDRATDFRAILTKIKSVQPDVIMFGGMDATGGPFTKQAAALGIRAKILGGDGVCTDKVGELAGTAVQNLVCSEAGLALSKMDRGADFEKKYEDRFHTPVQIYAPFTYDAVYVIVDAMKRANSIEAPKVLAAMPSTDYNGVIGHIAFDDKGDLKEGAITLYDFKDGKKAVLDVVKM</sequence>
<organism evidence="6 7">
    <name type="scientific">Paraburkholderia fynbosensis</name>
    <dbReference type="NCBI Taxonomy" id="1200993"/>
    <lineage>
        <taxon>Bacteria</taxon>
        <taxon>Pseudomonadati</taxon>
        <taxon>Pseudomonadota</taxon>
        <taxon>Betaproteobacteria</taxon>
        <taxon>Burkholderiales</taxon>
        <taxon>Burkholderiaceae</taxon>
        <taxon>Paraburkholderia</taxon>
    </lineage>
</organism>
<dbReference type="CDD" id="cd06342">
    <property type="entry name" value="PBP1_ABC_LIVBP-like"/>
    <property type="match status" value="1"/>
</dbReference>
<dbReference type="PRINTS" id="PR00337">
    <property type="entry name" value="LEUILEVALBP"/>
</dbReference>
<dbReference type="Pfam" id="PF13458">
    <property type="entry name" value="Peripla_BP_6"/>
    <property type="match status" value="1"/>
</dbReference>
<dbReference type="RefSeq" id="WP_175158319.1">
    <property type="nucleotide sequence ID" value="NZ_CADIKI010000002.1"/>
</dbReference>
<keyword evidence="4" id="KW-0029">Amino-acid transport</keyword>
<dbReference type="InterPro" id="IPR000709">
    <property type="entry name" value="Leu_Ile_Val-bd"/>
</dbReference>
<keyword evidence="3" id="KW-0732">Signal</keyword>
<evidence type="ECO:0000259" key="5">
    <source>
        <dbReference type="Pfam" id="PF13458"/>
    </source>
</evidence>
<comment type="similarity">
    <text evidence="1">Belongs to the leucine-binding protein family.</text>
</comment>
<name>A0A6J5FHR6_9BURK</name>
<dbReference type="PROSITE" id="PS51257">
    <property type="entry name" value="PROKAR_LIPOPROTEIN"/>
    <property type="match status" value="1"/>
</dbReference>
<evidence type="ECO:0000256" key="4">
    <source>
        <dbReference type="ARBA" id="ARBA00022970"/>
    </source>
</evidence>
<keyword evidence="7" id="KW-1185">Reference proteome</keyword>
<protein>
    <submittedName>
        <fullName evidence="6">Leucine-, isoleucine-, valine-, threonine-, and alanine-binding protein</fullName>
    </submittedName>
</protein>
<evidence type="ECO:0000256" key="3">
    <source>
        <dbReference type="ARBA" id="ARBA00022729"/>
    </source>
</evidence>
<dbReference type="InterPro" id="IPR028082">
    <property type="entry name" value="Peripla_BP_I"/>
</dbReference>
<dbReference type="SUPFAM" id="SSF53822">
    <property type="entry name" value="Periplasmic binding protein-like I"/>
    <property type="match status" value="1"/>
</dbReference>
<evidence type="ECO:0000313" key="7">
    <source>
        <dbReference type="Proteomes" id="UP000494252"/>
    </source>
</evidence>
<proteinExistence type="inferred from homology"/>
<evidence type="ECO:0000256" key="1">
    <source>
        <dbReference type="ARBA" id="ARBA00010062"/>
    </source>
</evidence>
<accession>A0A6J5FHR6</accession>